<organism evidence="1 2">
    <name type="scientific">Lentibacillus populi</name>
    <dbReference type="NCBI Taxonomy" id="1827502"/>
    <lineage>
        <taxon>Bacteria</taxon>
        <taxon>Bacillati</taxon>
        <taxon>Bacillota</taxon>
        <taxon>Bacilli</taxon>
        <taxon>Bacillales</taxon>
        <taxon>Bacillaceae</taxon>
        <taxon>Lentibacillus</taxon>
    </lineage>
</organism>
<gene>
    <name evidence="1" type="ORF">GCM10011409_21250</name>
</gene>
<sequence>MLYVKTKINDQVEMKVDLYEDEIFSSCPVCGKEYQVDPLEIADIISQGDDFPGTSFYCNGCIKGKVDSNATT</sequence>
<evidence type="ECO:0000313" key="1">
    <source>
        <dbReference type="EMBL" id="GGB43387.1"/>
    </source>
</evidence>
<protein>
    <submittedName>
        <fullName evidence="1">Uncharacterized protein</fullName>
    </submittedName>
</protein>
<name>A0A9W5TXR3_9BACI</name>
<accession>A0A9W5TXR3</accession>
<keyword evidence="2" id="KW-1185">Reference proteome</keyword>
<dbReference type="EMBL" id="BMJD01000014">
    <property type="protein sequence ID" value="GGB43387.1"/>
    <property type="molecule type" value="Genomic_DNA"/>
</dbReference>
<evidence type="ECO:0000313" key="2">
    <source>
        <dbReference type="Proteomes" id="UP000621492"/>
    </source>
</evidence>
<comment type="caution">
    <text evidence="1">The sequence shown here is derived from an EMBL/GenBank/DDBJ whole genome shotgun (WGS) entry which is preliminary data.</text>
</comment>
<reference evidence="1" key="1">
    <citation type="journal article" date="2014" name="Int. J. Syst. Evol. Microbiol.">
        <title>Complete genome sequence of Corynebacterium casei LMG S-19264T (=DSM 44701T), isolated from a smear-ripened cheese.</title>
        <authorList>
            <consortium name="US DOE Joint Genome Institute (JGI-PGF)"/>
            <person name="Walter F."/>
            <person name="Albersmeier A."/>
            <person name="Kalinowski J."/>
            <person name="Ruckert C."/>
        </authorList>
    </citation>
    <scope>NUCLEOTIDE SEQUENCE</scope>
    <source>
        <strain evidence="1">CGMCC 1.15454</strain>
    </source>
</reference>
<reference evidence="1" key="2">
    <citation type="submission" date="2020-09" db="EMBL/GenBank/DDBJ databases">
        <authorList>
            <person name="Sun Q."/>
            <person name="Zhou Y."/>
        </authorList>
    </citation>
    <scope>NUCLEOTIDE SEQUENCE</scope>
    <source>
        <strain evidence="1">CGMCC 1.15454</strain>
    </source>
</reference>
<dbReference type="Proteomes" id="UP000621492">
    <property type="component" value="Unassembled WGS sequence"/>
</dbReference>
<proteinExistence type="predicted"/>
<dbReference type="AlphaFoldDB" id="A0A9W5TXR3"/>
<dbReference type="RefSeq" id="WP_102416461.1">
    <property type="nucleotide sequence ID" value="NZ_BMJD01000014.1"/>
</dbReference>